<evidence type="ECO:0000256" key="2">
    <source>
        <dbReference type="SAM" id="MobiDB-lite"/>
    </source>
</evidence>
<keyword evidence="1" id="KW-0862">Zinc</keyword>
<evidence type="ECO:0000313" key="4">
    <source>
        <dbReference type="EMBL" id="CAG7906086.1"/>
    </source>
</evidence>
<feature type="compositionally biased region" description="Basic and acidic residues" evidence="2">
    <location>
        <begin position="1"/>
        <end position="11"/>
    </location>
</feature>
<evidence type="ECO:0000313" key="5">
    <source>
        <dbReference type="Proteomes" id="UP000694005"/>
    </source>
</evidence>
<name>A0A8D9MC29_BRACM</name>
<feature type="compositionally biased region" description="Basic residues" evidence="2">
    <location>
        <begin position="49"/>
        <end position="61"/>
    </location>
</feature>
<keyword evidence="1" id="KW-0863">Zinc-finger</keyword>
<dbReference type="InterPro" id="IPR036875">
    <property type="entry name" value="Znf_CCHC_sf"/>
</dbReference>
<keyword evidence="1" id="KW-0479">Metal-binding</keyword>
<dbReference type="Gramene" id="A04p09870.2_BraZ1">
    <property type="protein sequence ID" value="A04p09870.2_BraZ1.CDS.1"/>
    <property type="gene ID" value="A04g09870.2_BraZ1"/>
</dbReference>
<dbReference type="PROSITE" id="PS50158">
    <property type="entry name" value="ZF_CCHC"/>
    <property type="match status" value="1"/>
</dbReference>
<organism evidence="4 5">
    <name type="scientific">Brassica campestris</name>
    <name type="common">Field mustard</name>
    <dbReference type="NCBI Taxonomy" id="3711"/>
    <lineage>
        <taxon>Eukaryota</taxon>
        <taxon>Viridiplantae</taxon>
        <taxon>Streptophyta</taxon>
        <taxon>Embryophyta</taxon>
        <taxon>Tracheophyta</taxon>
        <taxon>Spermatophyta</taxon>
        <taxon>Magnoliopsida</taxon>
        <taxon>eudicotyledons</taxon>
        <taxon>Gunneridae</taxon>
        <taxon>Pentapetalae</taxon>
        <taxon>rosids</taxon>
        <taxon>malvids</taxon>
        <taxon>Brassicales</taxon>
        <taxon>Brassicaceae</taxon>
        <taxon>Brassiceae</taxon>
        <taxon>Brassica</taxon>
    </lineage>
</organism>
<dbReference type="AlphaFoldDB" id="A0A8D9MC29"/>
<evidence type="ECO:0000259" key="3">
    <source>
        <dbReference type="PROSITE" id="PS50158"/>
    </source>
</evidence>
<evidence type="ECO:0000256" key="1">
    <source>
        <dbReference type="PROSITE-ProRule" id="PRU00047"/>
    </source>
</evidence>
<dbReference type="EMBL" id="LS974620">
    <property type="protein sequence ID" value="CAG7906086.1"/>
    <property type="molecule type" value="Genomic_DNA"/>
</dbReference>
<feature type="compositionally biased region" description="Basic and acidic residues" evidence="2">
    <location>
        <begin position="32"/>
        <end position="48"/>
    </location>
</feature>
<dbReference type="Proteomes" id="UP000694005">
    <property type="component" value="Chromosome A04"/>
</dbReference>
<reference evidence="4 5" key="1">
    <citation type="submission" date="2021-07" db="EMBL/GenBank/DDBJ databases">
        <authorList>
            <consortium name="Genoscope - CEA"/>
            <person name="William W."/>
        </authorList>
    </citation>
    <scope>NUCLEOTIDE SEQUENCE [LARGE SCALE GENOMIC DNA]</scope>
</reference>
<dbReference type="InterPro" id="IPR001878">
    <property type="entry name" value="Znf_CCHC"/>
</dbReference>
<dbReference type="SUPFAM" id="SSF57756">
    <property type="entry name" value="Retrovirus zinc finger-like domains"/>
    <property type="match status" value="1"/>
</dbReference>
<protein>
    <recommendedName>
        <fullName evidence="3">CCHC-type domain-containing protein</fullName>
    </recommendedName>
</protein>
<sequence>MRFWNKSDEARIQAPTRPETKGLKKKQKRLKGKNESPKKKLKVVESPKKKVKVGRKGRTTRCGHCGLTGHNASKCPNSGASVFRKPKKSASSQGEGLSQESQV</sequence>
<dbReference type="GO" id="GO:0008270">
    <property type="term" value="F:zinc ion binding"/>
    <property type="evidence" value="ECO:0007669"/>
    <property type="project" value="UniProtKB-KW"/>
</dbReference>
<feature type="compositionally biased region" description="Polar residues" evidence="2">
    <location>
        <begin position="70"/>
        <end position="80"/>
    </location>
</feature>
<gene>
    <name evidence="4" type="ORF">BRAPAZ1V2_A04P09870.2</name>
</gene>
<feature type="compositionally biased region" description="Low complexity" evidence="2">
    <location>
        <begin position="89"/>
        <end position="103"/>
    </location>
</feature>
<feature type="domain" description="CCHC-type" evidence="3">
    <location>
        <begin position="61"/>
        <end position="77"/>
    </location>
</feature>
<feature type="region of interest" description="Disordered" evidence="2">
    <location>
        <begin position="1"/>
        <end position="103"/>
    </location>
</feature>
<proteinExistence type="predicted"/>
<dbReference type="GO" id="GO:0003676">
    <property type="term" value="F:nucleic acid binding"/>
    <property type="evidence" value="ECO:0007669"/>
    <property type="project" value="InterPro"/>
</dbReference>
<accession>A0A8D9MC29</accession>